<keyword evidence="2" id="KW-1185">Reference proteome</keyword>
<name>K0BEG4_9ARCH</name>
<dbReference type="EMBL" id="CP003843">
    <property type="protein sequence ID" value="AFS83407.1"/>
    <property type="molecule type" value="Genomic_DNA"/>
</dbReference>
<dbReference type="PATRIC" id="fig|1229909.8.peg.1775"/>
<evidence type="ECO:0000313" key="1">
    <source>
        <dbReference type="EMBL" id="AFS83407.1"/>
    </source>
</evidence>
<accession>K0BEG4</accession>
<dbReference type="Proteomes" id="UP000006100">
    <property type="component" value="Chromosome"/>
</dbReference>
<dbReference type="eggNOG" id="arCOG08684">
    <property type="taxonomic scope" value="Archaea"/>
</dbReference>
<dbReference type="Pfam" id="PF20364">
    <property type="entry name" value="DUF6659"/>
    <property type="match status" value="1"/>
</dbReference>
<dbReference type="RefSeq" id="WP_014965777.1">
    <property type="nucleotide sequence ID" value="NC_018656.1"/>
</dbReference>
<dbReference type="InterPro" id="IPR046600">
    <property type="entry name" value="DUF6659"/>
</dbReference>
<reference evidence="1 2" key="1">
    <citation type="journal article" date="2012" name="J. Bacteriol.">
        <title>Draft Genome Sequence of an Ammonia-Oxidizing Archaeon, "Candidatus Nitrosopumilus sediminis" AR2, from Svalbard in the Arctic Circle.</title>
        <authorList>
            <person name="Park S.J."/>
            <person name="Kim J.G."/>
            <person name="Jung M.Y."/>
            <person name="Kim S.J."/>
            <person name="Cha I.T."/>
            <person name="Ghai R."/>
            <person name="Martin-Cuadrado A.B."/>
            <person name="Rodriguez-Valera F."/>
            <person name="Rhee S.K."/>
        </authorList>
    </citation>
    <scope>NUCLEOTIDE SEQUENCE [LARGE SCALE GENOMIC DNA]</scope>
    <source>
        <strain evidence="1 2">AR2</strain>
    </source>
</reference>
<evidence type="ECO:0000313" key="2">
    <source>
        <dbReference type="Proteomes" id="UP000006100"/>
    </source>
</evidence>
<organism evidence="1 2">
    <name type="scientific">Candidatus Nitrosopumilus sediminis</name>
    <dbReference type="NCBI Taxonomy" id="1229909"/>
    <lineage>
        <taxon>Archaea</taxon>
        <taxon>Nitrososphaerota</taxon>
        <taxon>Nitrososphaeria</taxon>
        <taxon>Nitrosopumilales</taxon>
        <taxon>Nitrosopumilaceae</taxon>
        <taxon>Nitrosopumilus</taxon>
    </lineage>
</organism>
<sequence>MNYTKLCSLVSGLEPAIRGVFVYHFSGELLAGGMLEDVKSYLPNEEITKSIRNTISRWKSRESLYPFLGTGKYSITEYEKIKRITFLLETHVILVISMEVEVDHDLVIKKVLQLIKQKI</sequence>
<dbReference type="AlphaFoldDB" id="K0BEG4"/>
<dbReference type="GeneID" id="13698373"/>
<dbReference type="OrthoDB" id="8852at2157"/>
<proteinExistence type="predicted"/>
<evidence type="ECO:0008006" key="3">
    <source>
        <dbReference type="Google" id="ProtNLM"/>
    </source>
</evidence>
<protein>
    <recommendedName>
        <fullName evidence="3">Roadblock/LC7 family protein</fullName>
    </recommendedName>
</protein>
<dbReference type="KEGG" id="nir:NSED_08075"/>
<gene>
    <name evidence="1" type="ORF">NSED_08075</name>
</gene>
<dbReference type="HOGENOM" id="CLU_128582_2_1_2"/>